<gene>
    <name evidence="5" type="ORF">S01H1_79516</name>
</gene>
<accession>X0Z298</accession>
<dbReference type="EMBL" id="BARS01053613">
    <property type="protein sequence ID" value="GAG52662.1"/>
    <property type="molecule type" value="Genomic_DNA"/>
</dbReference>
<comment type="cofactor">
    <cofactor evidence="1">
        <name>Zn(2+)</name>
        <dbReference type="ChEBI" id="CHEBI:29105"/>
    </cofactor>
</comment>
<evidence type="ECO:0000256" key="4">
    <source>
        <dbReference type="ARBA" id="ARBA00023239"/>
    </source>
</evidence>
<dbReference type="GO" id="GO:0046872">
    <property type="term" value="F:metal ion binding"/>
    <property type="evidence" value="ECO:0007669"/>
    <property type="project" value="UniProtKB-KW"/>
</dbReference>
<dbReference type="PANTHER" id="PTHR12589">
    <property type="entry name" value="PYRUVOYL TETRAHYDROBIOPTERIN SYNTHASE"/>
    <property type="match status" value="1"/>
</dbReference>
<dbReference type="PANTHER" id="PTHR12589:SF7">
    <property type="entry name" value="6-PYRUVOYL TETRAHYDROBIOPTERIN SYNTHASE"/>
    <property type="match status" value="1"/>
</dbReference>
<keyword evidence="4" id="KW-0456">Lyase</keyword>
<evidence type="ECO:0008006" key="6">
    <source>
        <dbReference type="Google" id="ProtNLM"/>
    </source>
</evidence>
<evidence type="ECO:0000256" key="1">
    <source>
        <dbReference type="ARBA" id="ARBA00001947"/>
    </source>
</evidence>
<dbReference type="Gene3D" id="3.30.479.10">
    <property type="entry name" value="6-pyruvoyl tetrahydropterin synthase/QueD"/>
    <property type="match status" value="1"/>
</dbReference>
<dbReference type="GO" id="GO:0016829">
    <property type="term" value="F:lyase activity"/>
    <property type="evidence" value="ECO:0007669"/>
    <property type="project" value="UniProtKB-KW"/>
</dbReference>
<keyword evidence="2" id="KW-0479">Metal-binding</keyword>
<evidence type="ECO:0000313" key="5">
    <source>
        <dbReference type="EMBL" id="GAG52662.1"/>
    </source>
</evidence>
<reference evidence="5" key="1">
    <citation type="journal article" date="2014" name="Front. Microbiol.">
        <title>High frequency of phylogenetically diverse reductive dehalogenase-homologous genes in deep subseafloor sedimentary metagenomes.</title>
        <authorList>
            <person name="Kawai M."/>
            <person name="Futagami T."/>
            <person name="Toyoda A."/>
            <person name="Takaki Y."/>
            <person name="Nishi S."/>
            <person name="Hori S."/>
            <person name="Arai W."/>
            <person name="Tsubouchi T."/>
            <person name="Morono Y."/>
            <person name="Uchiyama I."/>
            <person name="Ito T."/>
            <person name="Fujiyama A."/>
            <person name="Inagaki F."/>
            <person name="Takami H."/>
        </authorList>
    </citation>
    <scope>NUCLEOTIDE SEQUENCE</scope>
    <source>
        <strain evidence="5">Expedition CK06-06</strain>
    </source>
</reference>
<evidence type="ECO:0000256" key="2">
    <source>
        <dbReference type="ARBA" id="ARBA00022723"/>
    </source>
</evidence>
<dbReference type="InterPro" id="IPR007115">
    <property type="entry name" value="6-PTP_synth/QueD"/>
</dbReference>
<dbReference type="InterPro" id="IPR038418">
    <property type="entry name" value="6-PTP_synth/QueD_sf"/>
</dbReference>
<sequence length="84" mass="9106">DVGMVMDFKDVKGIAEDIIERLDHTYLNEVEPFDTLSPTAERIARHVAEQVAGGLPEGVCVLEVTCWESDSCGASYVPEIPPGS</sequence>
<dbReference type="Pfam" id="PF01242">
    <property type="entry name" value="PTPS"/>
    <property type="match status" value="1"/>
</dbReference>
<comment type="caution">
    <text evidence="5">The sequence shown here is derived from an EMBL/GenBank/DDBJ whole genome shotgun (WGS) entry which is preliminary data.</text>
</comment>
<organism evidence="5">
    <name type="scientific">marine sediment metagenome</name>
    <dbReference type="NCBI Taxonomy" id="412755"/>
    <lineage>
        <taxon>unclassified sequences</taxon>
        <taxon>metagenomes</taxon>
        <taxon>ecological metagenomes</taxon>
    </lineage>
</organism>
<feature type="non-terminal residue" evidence="5">
    <location>
        <position position="1"/>
    </location>
</feature>
<protein>
    <recommendedName>
        <fullName evidence="6">6-carboxy-5,6,7,8-tetrahydropterin synthase</fullName>
    </recommendedName>
</protein>
<dbReference type="SUPFAM" id="SSF55620">
    <property type="entry name" value="Tetrahydrobiopterin biosynthesis enzymes-like"/>
    <property type="match status" value="1"/>
</dbReference>
<keyword evidence="3" id="KW-0862">Zinc</keyword>
<proteinExistence type="predicted"/>
<evidence type="ECO:0000256" key="3">
    <source>
        <dbReference type="ARBA" id="ARBA00022833"/>
    </source>
</evidence>
<name>X0Z298_9ZZZZ</name>
<dbReference type="AlphaFoldDB" id="X0Z298"/>